<proteinExistence type="predicted"/>
<gene>
    <name evidence="1" type="ORF">K1T71_013041</name>
</gene>
<dbReference type="Proteomes" id="UP000824533">
    <property type="component" value="Linkage Group LG24"/>
</dbReference>
<name>A0ACC1CIV9_9NEOP</name>
<evidence type="ECO:0000313" key="2">
    <source>
        <dbReference type="Proteomes" id="UP000824533"/>
    </source>
</evidence>
<dbReference type="EMBL" id="CM034410">
    <property type="protein sequence ID" value="KAJ0171491.1"/>
    <property type="molecule type" value="Genomic_DNA"/>
</dbReference>
<protein>
    <submittedName>
        <fullName evidence="1">Uncharacterized protein</fullName>
    </submittedName>
</protein>
<keyword evidence="2" id="KW-1185">Reference proteome</keyword>
<sequence length="540" mass="59894">MASSPPNPREGEEGGSEFTKEASGKRPASAQKRFVAPPASQLPSKLHYVTVSAPGPSGVKATFRTVKVPRRVPTLGPSQPRAKEAAASASATTHSPTPSTSTSATAASPQPGPSGEPPRRTRRDHTKRHVCTTCEKRFSSPGKLSQHVLSHTGELPFSCDLCEKRFNSKFKLVRHSLIHSEARAFACNVCGKTFNRKDHLTNHVRVHNPVKKPYTCERPDCRKSYTSLLSFRKHAALHSAEEGNLQCKICGEIFGTRQEIVYHLKVHTGSRTVKNETDKKFTCSYCDRRFFTAKDVRRHLVVHTGRRDFICPHCPQKFGRKDHLVRHVKNAHPDESWKAAAVGTSSEPPMETAAFEDVYEYQVEGSDFRIWKPTSPEEGTSKGRTRVPSSDIIVEIPPLDPLDIKVEPLDIKLEESLEIKLEEPASPGCELLGNVEYPMLVYPMVPPQYSQTPPDLPYITTQELPDTLDPHLLDPAEVQSLLMDPGEGPSGLSSQMLGLLEEREPFTSEEGRAQQRLPAFTQAFQTTQSPKPPPQPPPPH</sequence>
<organism evidence="1 2">
    <name type="scientific">Dendrolimus kikuchii</name>
    <dbReference type="NCBI Taxonomy" id="765133"/>
    <lineage>
        <taxon>Eukaryota</taxon>
        <taxon>Metazoa</taxon>
        <taxon>Ecdysozoa</taxon>
        <taxon>Arthropoda</taxon>
        <taxon>Hexapoda</taxon>
        <taxon>Insecta</taxon>
        <taxon>Pterygota</taxon>
        <taxon>Neoptera</taxon>
        <taxon>Endopterygota</taxon>
        <taxon>Lepidoptera</taxon>
        <taxon>Glossata</taxon>
        <taxon>Ditrysia</taxon>
        <taxon>Bombycoidea</taxon>
        <taxon>Lasiocampidae</taxon>
        <taxon>Dendrolimus</taxon>
    </lineage>
</organism>
<accession>A0ACC1CIV9</accession>
<reference evidence="1 2" key="1">
    <citation type="journal article" date="2021" name="Front. Genet.">
        <title>Chromosome-Level Genome Assembly Reveals Significant Gene Expansion in the Toll and IMD Signaling Pathways of Dendrolimus kikuchii.</title>
        <authorList>
            <person name="Zhou J."/>
            <person name="Wu P."/>
            <person name="Xiong Z."/>
            <person name="Liu N."/>
            <person name="Zhao N."/>
            <person name="Ji M."/>
            <person name="Qiu Y."/>
            <person name="Yang B."/>
        </authorList>
    </citation>
    <scope>NUCLEOTIDE SEQUENCE [LARGE SCALE GENOMIC DNA]</scope>
    <source>
        <strain evidence="1">Ann1</strain>
    </source>
</reference>
<comment type="caution">
    <text evidence="1">The sequence shown here is derived from an EMBL/GenBank/DDBJ whole genome shotgun (WGS) entry which is preliminary data.</text>
</comment>
<evidence type="ECO:0000313" key="1">
    <source>
        <dbReference type="EMBL" id="KAJ0171491.1"/>
    </source>
</evidence>